<protein>
    <recommendedName>
        <fullName evidence="1">Methyltransferase type 12 domain-containing protein</fullName>
    </recommendedName>
</protein>
<dbReference type="Gene3D" id="3.40.50.150">
    <property type="entry name" value="Vaccinia Virus protein VP39"/>
    <property type="match status" value="1"/>
</dbReference>
<dbReference type="SUPFAM" id="SSF53335">
    <property type="entry name" value="S-adenosyl-L-methionine-dependent methyltransferases"/>
    <property type="match status" value="1"/>
</dbReference>
<dbReference type="AlphaFoldDB" id="A0A1F6UWG3"/>
<feature type="domain" description="Methyltransferase type 12" evidence="1">
    <location>
        <begin position="1"/>
        <end position="84"/>
    </location>
</feature>
<organism evidence="2 3">
    <name type="scientific">Candidatus Muproteobacteria bacterium RBG_16_60_9</name>
    <dbReference type="NCBI Taxonomy" id="1817755"/>
    <lineage>
        <taxon>Bacteria</taxon>
        <taxon>Pseudomonadati</taxon>
        <taxon>Pseudomonadota</taxon>
        <taxon>Candidatus Muproteobacteria</taxon>
    </lineage>
</organism>
<evidence type="ECO:0000259" key="1">
    <source>
        <dbReference type="Pfam" id="PF08242"/>
    </source>
</evidence>
<reference evidence="2 3" key="1">
    <citation type="journal article" date="2016" name="Nat. Commun.">
        <title>Thousands of microbial genomes shed light on interconnected biogeochemical processes in an aquifer system.</title>
        <authorList>
            <person name="Anantharaman K."/>
            <person name="Brown C.T."/>
            <person name="Hug L.A."/>
            <person name="Sharon I."/>
            <person name="Castelle C.J."/>
            <person name="Probst A.J."/>
            <person name="Thomas B.C."/>
            <person name="Singh A."/>
            <person name="Wilkins M.J."/>
            <person name="Karaoz U."/>
            <person name="Brodie E.L."/>
            <person name="Williams K.H."/>
            <person name="Hubbard S.S."/>
            <person name="Banfield J.F."/>
        </authorList>
    </citation>
    <scope>NUCLEOTIDE SEQUENCE [LARGE SCALE GENOMIC DNA]</scope>
</reference>
<dbReference type="InterPro" id="IPR013217">
    <property type="entry name" value="Methyltransf_12"/>
</dbReference>
<dbReference type="Proteomes" id="UP000179076">
    <property type="component" value="Unassembled WGS sequence"/>
</dbReference>
<dbReference type="InterPro" id="IPR029063">
    <property type="entry name" value="SAM-dependent_MTases_sf"/>
</dbReference>
<evidence type="ECO:0000313" key="2">
    <source>
        <dbReference type="EMBL" id="OGI61624.1"/>
    </source>
</evidence>
<proteinExistence type="predicted"/>
<dbReference type="EMBL" id="MFSP01000191">
    <property type="protein sequence ID" value="OGI61624.1"/>
    <property type="molecule type" value="Genomic_DNA"/>
</dbReference>
<comment type="caution">
    <text evidence="2">The sequence shown here is derived from an EMBL/GenBank/DDBJ whole genome shotgun (WGS) entry which is preliminary data.</text>
</comment>
<name>A0A1F6UWG3_9PROT</name>
<evidence type="ECO:0000313" key="3">
    <source>
        <dbReference type="Proteomes" id="UP000179076"/>
    </source>
</evidence>
<sequence length="152" mass="17510">MDVACGDFTWMPLVLQAAASKLRYTGCDIVAGLVTQHTSNYPQYSFQQLDFVADKMPPEDLIICRDVLQHLPVKDIQKALQNFSTSGARYLLTTTHIRRYGLRNWQNIRPGRCRDRNLLLPPFNLPDPIVIYSENYPEQHKFLGLWKLPFSG</sequence>
<dbReference type="Pfam" id="PF08242">
    <property type="entry name" value="Methyltransf_12"/>
    <property type="match status" value="1"/>
</dbReference>
<gene>
    <name evidence="2" type="ORF">A2W18_14995</name>
</gene>
<accession>A0A1F6UWG3</accession>